<dbReference type="Proteomes" id="UP001139095">
    <property type="component" value="Unassembled WGS sequence"/>
</dbReference>
<name>A0A9X1ILS0_9GAMM</name>
<dbReference type="GO" id="GO:0016301">
    <property type="term" value="F:kinase activity"/>
    <property type="evidence" value="ECO:0007669"/>
    <property type="project" value="UniProtKB-KW"/>
</dbReference>
<keyword evidence="2" id="KW-0808">Transferase</keyword>
<organism evidence="2 3">
    <name type="scientific">Marinomonas algarum</name>
    <dbReference type="NCBI Taxonomy" id="2883105"/>
    <lineage>
        <taxon>Bacteria</taxon>
        <taxon>Pseudomonadati</taxon>
        <taxon>Pseudomonadota</taxon>
        <taxon>Gammaproteobacteria</taxon>
        <taxon>Oceanospirillales</taxon>
        <taxon>Oceanospirillaceae</taxon>
        <taxon>Marinomonas</taxon>
    </lineage>
</organism>
<reference evidence="2" key="1">
    <citation type="submission" date="2021-10" db="EMBL/GenBank/DDBJ databases">
        <title>Marinomonas pontica sp. nov., isolated from the Black Sea.</title>
        <authorList>
            <person name="Zhao L.-H."/>
            <person name="Xue J.-H."/>
        </authorList>
    </citation>
    <scope>NUCLEOTIDE SEQUENCE</scope>
    <source>
        <strain evidence="2">E8</strain>
    </source>
</reference>
<dbReference type="AlphaFoldDB" id="A0A9X1ILS0"/>
<evidence type="ECO:0000313" key="3">
    <source>
        <dbReference type="Proteomes" id="UP001139095"/>
    </source>
</evidence>
<dbReference type="EMBL" id="JAJATW010000007">
    <property type="protein sequence ID" value="MCB5161555.1"/>
    <property type="molecule type" value="Genomic_DNA"/>
</dbReference>
<keyword evidence="2" id="KW-0418">Kinase</keyword>
<feature type="chain" id="PRO_5040721001" evidence="1">
    <location>
        <begin position="27"/>
        <end position="188"/>
    </location>
</feature>
<evidence type="ECO:0000256" key="1">
    <source>
        <dbReference type="SAM" id="SignalP"/>
    </source>
</evidence>
<evidence type="ECO:0000313" key="2">
    <source>
        <dbReference type="EMBL" id="MCB5161555.1"/>
    </source>
</evidence>
<keyword evidence="1" id="KW-0732">Signal</keyword>
<keyword evidence="3" id="KW-1185">Reference proteome</keyword>
<feature type="signal peptide" evidence="1">
    <location>
        <begin position="1"/>
        <end position="26"/>
    </location>
</feature>
<accession>A0A9X1ILS0</accession>
<gene>
    <name evidence="2" type="ORF">LG368_06530</name>
</gene>
<comment type="caution">
    <text evidence="2">The sequence shown here is derived from an EMBL/GenBank/DDBJ whole genome shotgun (WGS) entry which is preliminary data.</text>
</comment>
<sequence>MSQGKKGLIVAIGLVSAMSLSVSAFATEQASRKPQIASQAELFGLPFNDLNIETLEKQLSKMQVRRYPSYQECVAKYSLGDSGILGLTVATIYYNRFDFVTKTVLFGVVESKEKRQYLGDLLQRKYGLPDEGYLNQGIGKPTWEFDDGTSIRLHNTTYNVSVVYTDEEPLCESSDSGRIDVEALRKKR</sequence>
<dbReference type="RefSeq" id="WP_226753928.1">
    <property type="nucleotide sequence ID" value="NZ_JAJATW010000007.1"/>
</dbReference>
<protein>
    <submittedName>
        <fullName evidence="2">Uridine kinase</fullName>
    </submittedName>
</protein>
<proteinExistence type="predicted"/>